<evidence type="ECO:0000259" key="2">
    <source>
        <dbReference type="Pfam" id="PF13473"/>
    </source>
</evidence>
<name>A0A1D8K9M5_9GAMM</name>
<dbReference type="Proteomes" id="UP000095342">
    <property type="component" value="Chromosome"/>
</dbReference>
<dbReference type="RefSeq" id="WP_070073218.1">
    <property type="nucleotide sequence ID" value="NZ_CP017448.1"/>
</dbReference>
<evidence type="ECO:0000313" key="4">
    <source>
        <dbReference type="Proteomes" id="UP000095342"/>
    </source>
</evidence>
<dbReference type="EMBL" id="CP017448">
    <property type="protein sequence ID" value="AOV17679.1"/>
    <property type="molecule type" value="Genomic_DNA"/>
</dbReference>
<evidence type="ECO:0000313" key="3">
    <source>
        <dbReference type="EMBL" id="AOV17679.1"/>
    </source>
</evidence>
<protein>
    <recommendedName>
        <fullName evidence="2">EfeO-type cupredoxin-like domain-containing protein</fullName>
    </recommendedName>
</protein>
<dbReference type="InterPro" id="IPR008972">
    <property type="entry name" value="Cupredoxin"/>
</dbReference>
<proteinExistence type="predicted"/>
<dbReference type="InterPro" id="IPR028096">
    <property type="entry name" value="EfeO_Cupredoxin"/>
</dbReference>
<feature type="domain" description="EfeO-type cupredoxin-like" evidence="2">
    <location>
        <begin position="8"/>
        <end position="103"/>
    </location>
</feature>
<dbReference type="Gene3D" id="2.60.40.420">
    <property type="entry name" value="Cupredoxins - blue copper proteins"/>
    <property type="match status" value="1"/>
</dbReference>
<evidence type="ECO:0000256" key="1">
    <source>
        <dbReference type="SAM" id="SignalP"/>
    </source>
</evidence>
<reference evidence="3 4" key="1">
    <citation type="submission" date="2016-09" db="EMBL/GenBank/DDBJ databases">
        <title>Acidihalobacter prosperus V6 (DSM14174).</title>
        <authorList>
            <person name="Khaleque H.N."/>
            <person name="Ramsay J.P."/>
            <person name="Murphy R.J.T."/>
            <person name="Kaksonen A.H."/>
            <person name="Boxall N.J."/>
            <person name="Watkin E.L.J."/>
        </authorList>
    </citation>
    <scope>NUCLEOTIDE SEQUENCE [LARGE SCALE GENOMIC DNA]</scope>
    <source>
        <strain evidence="3 4">V6</strain>
    </source>
</reference>
<keyword evidence="1" id="KW-0732">Signal</keyword>
<dbReference type="Pfam" id="PF13473">
    <property type="entry name" value="Cupredoxin_1"/>
    <property type="match status" value="1"/>
</dbReference>
<feature type="signal peptide" evidence="1">
    <location>
        <begin position="1"/>
        <end position="21"/>
    </location>
</feature>
<keyword evidence="4" id="KW-1185">Reference proteome</keyword>
<feature type="chain" id="PRO_5009109802" description="EfeO-type cupredoxin-like domain-containing protein" evidence="1">
    <location>
        <begin position="22"/>
        <end position="115"/>
    </location>
</feature>
<accession>A0A1D8K9M5</accession>
<dbReference type="SUPFAM" id="SSF49503">
    <property type="entry name" value="Cupredoxins"/>
    <property type="match status" value="1"/>
</dbReference>
<dbReference type="AlphaFoldDB" id="A0A1D8K9M5"/>
<sequence>MRMQSTLIVLALALLAVTAEASPTFKIALKPHSFVPDILIVPAGVRIKLLVKNTRNLPSEFESFDLNREQLIPAGGTITVWIGPLSSGKYKIFDDFNPDTSGWIEVPKDTKAAQS</sequence>
<organism evidence="3 4">
    <name type="scientific">Acidihalobacter aeolianus</name>
    <dbReference type="NCBI Taxonomy" id="2792603"/>
    <lineage>
        <taxon>Bacteria</taxon>
        <taxon>Pseudomonadati</taxon>
        <taxon>Pseudomonadota</taxon>
        <taxon>Gammaproteobacteria</taxon>
        <taxon>Chromatiales</taxon>
        <taxon>Ectothiorhodospiraceae</taxon>
        <taxon>Acidihalobacter</taxon>
    </lineage>
</organism>
<gene>
    <name evidence="3" type="ORF">BJI67_11970</name>
</gene>
<dbReference type="KEGG" id="aaeo:BJI67_11970"/>